<dbReference type="PANTHER" id="PTHR43009:SF7">
    <property type="entry name" value="HOMOGENTISATE GERANYLGERANYLTRANSFERASE, CHLOROPLASTIC"/>
    <property type="match status" value="1"/>
</dbReference>
<accession>B7FT51</accession>
<evidence type="ECO:0000256" key="6">
    <source>
        <dbReference type="ARBA" id="ARBA00023136"/>
    </source>
</evidence>
<dbReference type="InterPro" id="IPR044878">
    <property type="entry name" value="UbiA_sf"/>
</dbReference>
<dbReference type="Pfam" id="PF01040">
    <property type="entry name" value="UbiA"/>
    <property type="match status" value="1"/>
</dbReference>
<reference evidence="8 9" key="1">
    <citation type="journal article" date="2008" name="Nature">
        <title>The Phaeodactylum genome reveals the evolutionary history of diatom genomes.</title>
        <authorList>
            <person name="Bowler C."/>
            <person name="Allen A.E."/>
            <person name="Badger J.H."/>
            <person name="Grimwood J."/>
            <person name="Jabbari K."/>
            <person name="Kuo A."/>
            <person name="Maheswari U."/>
            <person name="Martens C."/>
            <person name="Maumus F."/>
            <person name="Otillar R.P."/>
            <person name="Rayko E."/>
            <person name="Salamov A."/>
            <person name="Vandepoele K."/>
            <person name="Beszteri B."/>
            <person name="Gruber A."/>
            <person name="Heijde M."/>
            <person name="Katinka M."/>
            <person name="Mock T."/>
            <person name="Valentin K."/>
            <person name="Verret F."/>
            <person name="Berges J.A."/>
            <person name="Brownlee C."/>
            <person name="Cadoret J.P."/>
            <person name="Chiovitti A."/>
            <person name="Choi C.J."/>
            <person name="Coesel S."/>
            <person name="De Martino A."/>
            <person name="Detter J.C."/>
            <person name="Durkin C."/>
            <person name="Falciatore A."/>
            <person name="Fournet J."/>
            <person name="Haruta M."/>
            <person name="Huysman M.J."/>
            <person name="Jenkins B.D."/>
            <person name="Jiroutova K."/>
            <person name="Jorgensen R.E."/>
            <person name="Joubert Y."/>
            <person name="Kaplan A."/>
            <person name="Kroger N."/>
            <person name="Kroth P.G."/>
            <person name="La Roche J."/>
            <person name="Lindquist E."/>
            <person name="Lommer M."/>
            <person name="Martin-Jezequel V."/>
            <person name="Lopez P.J."/>
            <person name="Lucas S."/>
            <person name="Mangogna M."/>
            <person name="McGinnis K."/>
            <person name="Medlin L.K."/>
            <person name="Montsant A."/>
            <person name="Oudot-Le Secq M.P."/>
            <person name="Napoli C."/>
            <person name="Obornik M."/>
            <person name="Parker M.S."/>
            <person name="Petit J.L."/>
            <person name="Porcel B.M."/>
            <person name="Poulsen N."/>
            <person name="Robison M."/>
            <person name="Rychlewski L."/>
            <person name="Rynearson T.A."/>
            <person name="Schmutz J."/>
            <person name="Shapiro H."/>
            <person name="Siaut M."/>
            <person name="Stanley M."/>
            <person name="Sussman M.R."/>
            <person name="Taylor A.R."/>
            <person name="Vardi A."/>
            <person name="von Dassow P."/>
            <person name="Vyverman W."/>
            <person name="Willis A."/>
            <person name="Wyrwicz L.S."/>
            <person name="Rokhsar D.S."/>
            <person name="Weissenbach J."/>
            <person name="Armbrust E.V."/>
            <person name="Green B.R."/>
            <person name="Van de Peer Y."/>
            <person name="Grigoriev I.V."/>
        </authorList>
    </citation>
    <scope>NUCLEOTIDE SEQUENCE [LARGE SCALE GENOMIC DNA]</scope>
    <source>
        <strain evidence="8 9">CCAP 1055/1</strain>
    </source>
</reference>
<keyword evidence="5 7" id="KW-1133">Transmembrane helix</keyword>
<dbReference type="AlphaFoldDB" id="B7FT51"/>
<feature type="transmembrane region" description="Helical" evidence="7">
    <location>
        <begin position="89"/>
        <end position="108"/>
    </location>
</feature>
<dbReference type="OrthoDB" id="1502398at2759"/>
<dbReference type="GO" id="GO:0016765">
    <property type="term" value="F:transferase activity, transferring alkyl or aryl (other than methyl) groups"/>
    <property type="evidence" value="ECO:0007669"/>
    <property type="project" value="InterPro"/>
</dbReference>
<dbReference type="RefSeq" id="XP_002178096.1">
    <property type="nucleotide sequence ID" value="XM_002178060.1"/>
</dbReference>
<evidence type="ECO:0000256" key="3">
    <source>
        <dbReference type="ARBA" id="ARBA00022679"/>
    </source>
</evidence>
<evidence type="ECO:0000256" key="7">
    <source>
        <dbReference type="SAM" id="Phobius"/>
    </source>
</evidence>
<sequence length="235" mass="25339">ALYKFTRPHTIRGTILASIAGTTRALIDTPGAIANANWSIMLPRALIGMTALLLGNAFIVGINQIYDESIDKLNKPFLPVASGEMSKRFAWVAVVVSGLVGPSLVYQFFPRLLFKLYSMGIVLGGIYSVPPIRTKKNPVLAGLTIATVRGFLLNFGVYYAVKDAINAPFVWSPKVAFIARFMTAFATVIAVTKDLPDIEGDKAFQIDTFATKVGVARIAKGASVCLLLNYVHAVA</sequence>
<proteinExistence type="inferred from homology"/>
<comment type="similarity">
    <text evidence="2">Belongs to the UbiA prenyltransferase family.</text>
</comment>
<dbReference type="GO" id="GO:0016020">
    <property type="term" value="C:membrane"/>
    <property type="evidence" value="ECO:0007669"/>
    <property type="project" value="UniProtKB-SubCell"/>
</dbReference>
<dbReference type="InParanoid" id="B7FT51"/>
<dbReference type="STRING" id="556484.B7FT51"/>
<dbReference type="InterPro" id="IPR000537">
    <property type="entry name" value="UbiA_prenyltransferase"/>
</dbReference>
<feature type="non-terminal residue" evidence="8">
    <location>
        <position position="235"/>
    </location>
</feature>
<dbReference type="eggNOG" id="ENOG502QUHT">
    <property type="taxonomic scope" value="Eukaryota"/>
</dbReference>
<comment type="subcellular location">
    <subcellularLocation>
        <location evidence="1">Membrane</location>
        <topology evidence="1">Multi-pass membrane protein</topology>
    </subcellularLocation>
</comment>
<feature type="transmembrane region" description="Helical" evidence="7">
    <location>
        <begin position="45"/>
        <end position="66"/>
    </location>
</feature>
<protein>
    <submittedName>
        <fullName evidence="8">Uncharacterized protein</fullName>
    </submittedName>
</protein>
<keyword evidence="6 7" id="KW-0472">Membrane</keyword>
<evidence type="ECO:0000256" key="5">
    <source>
        <dbReference type="ARBA" id="ARBA00022989"/>
    </source>
</evidence>
<evidence type="ECO:0000256" key="4">
    <source>
        <dbReference type="ARBA" id="ARBA00022692"/>
    </source>
</evidence>
<dbReference type="EMBL" id="CM000606">
    <property type="protein sequence ID" value="EEC50910.1"/>
    <property type="molecule type" value="Genomic_DNA"/>
</dbReference>
<feature type="non-terminal residue" evidence="8">
    <location>
        <position position="1"/>
    </location>
</feature>
<reference evidence="9" key="2">
    <citation type="submission" date="2008-08" db="EMBL/GenBank/DDBJ databases">
        <authorList>
            <consortium name="Diatom Consortium"/>
            <person name="Grigoriev I."/>
            <person name="Grimwood J."/>
            <person name="Kuo A."/>
            <person name="Otillar R.P."/>
            <person name="Salamov A."/>
            <person name="Detter J.C."/>
            <person name="Lindquist E."/>
            <person name="Shapiro H."/>
            <person name="Lucas S."/>
            <person name="Glavina del Rio T."/>
            <person name="Pitluck S."/>
            <person name="Rokhsar D."/>
            <person name="Bowler C."/>
        </authorList>
    </citation>
    <scope>GENOME REANNOTATION</scope>
    <source>
        <strain evidence="9">CCAP 1055/1</strain>
    </source>
</reference>
<evidence type="ECO:0000256" key="1">
    <source>
        <dbReference type="ARBA" id="ARBA00004141"/>
    </source>
</evidence>
<dbReference type="Proteomes" id="UP000000759">
    <property type="component" value="Chromosome 2"/>
</dbReference>
<gene>
    <name evidence="8" type="ORF">PHATRDRAFT_2738</name>
</gene>
<evidence type="ECO:0000313" key="9">
    <source>
        <dbReference type="Proteomes" id="UP000000759"/>
    </source>
</evidence>
<dbReference type="KEGG" id="pti:PHATRDRAFT_2738"/>
<name>B7FT51_PHATC</name>
<dbReference type="GeneID" id="7196995"/>
<keyword evidence="3" id="KW-0808">Transferase</keyword>
<dbReference type="HOGENOM" id="CLU_048963_2_0_1"/>
<dbReference type="SMR" id="B7FT51"/>
<evidence type="ECO:0000256" key="2">
    <source>
        <dbReference type="ARBA" id="ARBA00005985"/>
    </source>
</evidence>
<keyword evidence="9" id="KW-1185">Reference proteome</keyword>
<dbReference type="PaxDb" id="2850-Phatr2738"/>
<dbReference type="PANTHER" id="PTHR43009">
    <property type="entry name" value="HOMOGENTISATE SOLANESYLTRANSFERASE, CHLOROPLASTIC"/>
    <property type="match status" value="1"/>
</dbReference>
<keyword evidence="4 7" id="KW-0812">Transmembrane</keyword>
<evidence type="ECO:0000313" key="8">
    <source>
        <dbReference type="EMBL" id="EEC50910.1"/>
    </source>
</evidence>
<feature type="transmembrane region" description="Helical" evidence="7">
    <location>
        <begin position="139"/>
        <end position="161"/>
    </location>
</feature>
<feature type="transmembrane region" description="Helical" evidence="7">
    <location>
        <begin position="173"/>
        <end position="192"/>
    </location>
</feature>
<dbReference type="Gene3D" id="1.10.357.140">
    <property type="entry name" value="UbiA prenyltransferase"/>
    <property type="match status" value="1"/>
</dbReference>
<organism evidence="8 9">
    <name type="scientific">Phaeodactylum tricornutum (strain CCAP 1055/1)</name>
    <dbReference type="NCBI Taxonomy" id="556484"/>
    <lineage>
        <taxon>Eukaryota</taxon>
        <taxon>Sar</taxon>
        <taxon>Stramenopiles</taxon>
        <taxon>Ochrophyta</taxon>
        <taxon>Bacillariophyta</taxon>
        <taxon>Bacillariophyceae</taxon>
        <taxon>Bacillariophycidae</taxon>
        <taxon>Naviculales</taxon>
        <taxon>Phaeodactylaceae</taxon>
        <taxon>Phaeodactylum</taxon>
    </lineage>
</organism>